<dbReference type="PANTHER" id="PTHR12145:SF36">
    <property type="entry name" value="MANNAN ENDO-1,6-ALPHA-MANNOSIDASE DCW1"/>
    <property type="match status" value="1"/>
</dbReference>
<dbReference type="FunFam" id="1.50.10.20:FF:000006">
    <property type="entry name" value="Mannan endo-1,6-alpha-mannosidase"/>
    <property type="match status" value="1"/>
</dbReference>
<dbReference type="GO" id="GO:0009272">
    <property type="term" value="P:fungal-type cell wall biogenesis"/>
    <property type="evidence" value="ECO:0007669"/>
    <property type="project" value="TreeGrafter"/>
</dbReference>
<dbReference type="GO" id="GO:0016052">
    <property type="term" value="P:carbohydrate catabolic process"/>
    <property type="evidence" value="ECO:0007669"/>
    <property type="project" value="InterPro"/>
</dbReference>
<sequence>MKLPFGAALATLLAFATTSKFASAFKLVVNDTASVRDASTNLAFGVQSYYHNNESSTPATSIGTLPLEPWYWWLAGAMWGGMVDHWAYTDDSSYNAVIQQAIMAQVGPDFNFMPPAYFGSLGNDDQAFWAFSALSAYEYSFPPPEGQGEDIWLDLAVAVFNTQVPRWDTAKCGGGLKWQVFESNKGYNYRNSVSNGAFLQIAARLARITGNQTYVDWAGKTWDWMNSTGLIGSNYQVYDGTDDLINCTEINHIQWSYNPAILLHASATMANLTNLPIWQSRTDGLLTSILNTFFSPYPNATSIMYEPACEPSDTCNIDQTSFKGYLSRWMSKSAILQPSLTNAVTKYLSASALAIAASCTGGGNNNTTSSQTCGQKWYTGNYDGVPGVGQQLSALETVQSLLLLSGSATRSIPKTQANVVIQVVPMRKGR</sequence>
<comment type="catalytic activity">
    <reaction evidence="1 10">
        <text>Random hydrolysis of (1-&gt;6)-alpha-D-mannosidic linkages in unbranched (1-&gt;6)-mannans.</text>
        <dbReference type="EC" id="3.2.1.101"/>
    </reaction>
</comment>
<dbReference type="STRING" id="112498.A0A2D3VKB0"/>
<dbReference type="Pfam" id="PF03663">
    <property type="entry name" value="Glyco_hydro_76"/>
    <property type="match status" value="1"/>
</dbReference>
<feature type="signal peptide" evidence="11">
    <location>
        <begin position="1"/>
        <end position="24"/>
    </location>
</feature>
<accession>A0A2D3VKB0</accession>
<dbReference type="OrthoDB" id="4187847at2759"/>
<evidence type="ECO:0000256" key="4">
    <source>
        <dbReference type="ARBA" id="ARBA00012350"/>
    </source>
</evidence>
<evidence type="ECO:0000256" key="2">
    <source>
        <dbReference type="ARBA" id="ARBA00004308"/>
    </source>
</evidence>
<organism evidence="12 13">
    <name type="scientific">Ramularia collo-cygni</name>
    <dbReference type="NCBI Taxonomy" id="112498"/>
    <lineage>
        <taxon>Eukaryota</taxon>
        <taxon>Fungi</taxon>
        <taxon>Dikarya</taxon>
        <taxon>Ascomycota</taxon>
        <taxon>Pezizomycotina</taxon>
        <taxon>Dothideomycetes</taxon>
        <taxon>Dothideomycetidae</taxon>
        <taxon>Mycosphaerellales</taxon>
        <taxon>Mycosphaerellaceae</taxon>
        <taxon>Ramularia</taxon>
    </lineage>
</organism>
<keyword evidence="9 10" id="KW-0326">Glycosidase</keyword>
<dbReference type="AlphaFoldDB" id="A0A2D3VKB0"/>
<dbReference type="InterPro" id="IPR014480">
    <property type="entry name" value="Mannan-1_6-alpha_mannosidase"/>
</dbReference>
<evidence type="ECO:0000256" key="1">
    <source>
        <dbReference type="ARBA" id="ARBA00001452"/>
    </source>
</evidence>
<dbReference type="GO" id="GO:0012505">
    <property type="term" value="C:endomembrane system"/>
    <property type="evidence" value="ECO:0007669"/>
    <property type="project" value="UniProtKB-SubCell"/>
</dbReference>
<evidence type="ECO:0000256" key="11">
    <source>
        <dbReference type="SAM" id="SignalP"/>
    </source>
</evidence>
<dbReference type="RefSeq" id="XP_023631654.1">
    <property type="nucleotide sequence ID" value="XM_023775886.1"/>
</dbReference>
<evidence type="ECO:0000256" key="9">
    <source>
        <dbReference type="ARBA" id="ARBA00023295"/>
    </source>
</evidence>
<keyword evidence="7" id="KW-0472">Membrane</keyword>
<proteinExistence type="inferred from homology"/>
<gene>
    <name evidence="12" type="ORF">RCC_10660</name>
</gene>
<dbReference type="Gene3D" id="1.50.10.20">
    <property type="match status" value="1"/>
</dbReference>
<protein>
    <recommendedName>
        <fullName evidence="4 10">Mannan endo-1,6-alpha-mannosidase</fullName>
        <ecNumber evidence="4 10">3.2.1.101</ecNumber>
    </recommendedName>
</protein>
<keyword evidence="8" id="KW-0325">Glycoprotein</keyword>
<dbReference type="InterPro" id="IPR005198">
    <property type="entry name" value="Glyco_hydro_76"/>
</dbReference>
<dbReference type="PANTHER" id="PTHR12145">
    <property type="entry name" value="MANNAN ENDO-1,6-ALPHA-MANNOSIDASE DCW1"/>
    <property type="match status" value="1"/>
</dbReference>
<dbReference type="PIRSF" id="PIRSF016302">
    <property type="entry name" value="Man_a_manosd"/>
    <property type="match status" value="1"/>
</dbReference>
<dbReference type="EMBL" id="FJUY01000023">
    <property type="protein sequence ID" value="CZT24931.1"/>
    <property type="molecule type" value="Genomic_DNA"/>
</dbReference>
<feature type="chain" id="PRO_5013797069" description="Mannan endo-1,6-alpha-mannosidase" evidence="11">
    <location>
        <begin position="25"/>
        <end position="430"/>
    </location>
</feature>
<dbReference type="GeneID" id="35605699"/>
<dbReference type="EC" id="3.2.1.101" evidence="4 10"/>
<dbReference type="GO" id="GO:0008496">
    <property type="term" value="F:mannan endo-1,6-alpha-mannosidase activity"/>
    <property type="evidence" value="ECO:0007669"/>
    <property type="project" value="UniProtKB-UniRule"/>
</dbReference>
<dbReference type="InterPro" id="IPR008928">
    <property type="entry name" value="6-hairpin_glycosidase_sf"/>
</dbReference>
<name>A0A2D3VKB0_9PEZI</name>
<dbReference type="Proteomes" id="UP000225277">
    <property type="component" value="Unassembled WGS sequence"/>
</dbReference>
<evidence type="ECO:0000313" key="13">
    <source>
        <dbReference type="Proteomes" id="UP000225277"/>
    </source>
</evidence>
<evidence type="ECO:0000256" key="7">
    <source>
        <dbReference type="ARBA" id="ARBA00023136"/>
    </source>
</evidence>
<keyword evidence="13" id="KW-1185">Reference proteome</keyword>
<evidence type="ECO:0000256" key="5">
    <source>
        <dbReference type="ARBA" id="ARBA00022729"/>
    </source>
</evidence>
<evidence type="ECO:0000256" key="8">
    <source>
        <dbReference type="ARBA" id="ARBA00023180"/>
    </source>
</evidence>
<comment type="similarity">
    <text evidence="3 10">Belongs to the glycosyl hydrolase 76 family.</text>
</comment>
<reference evidence="12 13" key="1">
    <citation type="submission" date="2016-03" db="EMBL/GenBank/DDBJ databases">
        <authorList>
            <person name="Ploux O."/>
        </authorList>
    </citation>
    <scope>NUCLEOTIDE SEQUENCE [LARGE SCALE GENOMIC DNA]</scope>
    <source>
        <strain evidence="12 13">URUG2</strain>
    </source>
</reference>
<evidence type="ECO:0000256" key="10">
    <source>
        <dbReference type="PIRNR" id="PIRNR016302"/>
    </source>
</evidence>
<evidence type="ECO:0000256" key="6">
    <source>
        <dbReference type="ARBA" id="ARBA00022801"/>
    </source>
</evidence>
<dbReference type="SUPFAM" id="SSF48208">
    <property type="entry name" value="Six-hairpin glycosidases"/>
    <property type="match status" value="1"/>
</dbReference>
<keyword evidence="6 10" id="KW-0378">Hydrolase</keyword>
<evidence type="ECO:0000256" key="3">
    <source>
        <dbReference type="ARBA" id="ARBA00009699"/>
    </source>
</evidence>
<comment type="subcellular location">
    <subcellularLocation>
        <location evidence="2">Endomembrane system</location>
    </subcellularLocation>
</comment>
<evidence type="ECO:0000313" key="12">
    <source>
        <dbReference type="EMBL" id="CZT24931.1"/>
    </source>
</evidence>
<keyword evidence="5 11" id="KW-0732">Signal</keyword>